<evidence type="ECO:0000256" key="2">
    <source>
        <dbReference type="ARBA" id="ARBA00022598"/>
    </source>
</evidence>
<comment type="caution">
    <text evidence="6">The sequence shown here is derived from an EMBL/GenBank/DDBJ whole genome shotgun (WGS) entry which is preliminary data.</text>
</comment>
<evidence type="ECO:0000259" key="4">
    <source>
        <dbReference type="Pfam" id="PF00501"/>
    </source>
</evidence>
<dbReference type="Proteomes" id="UP000634229">
    <property type="component" value="Unassembled WGS sequence"/>
</dbReference>
<dbReference type="Gene3D" id="3.40.50.12780">
    <property type="entry name" value="N-terminal domain of ligase-like"/>
    <property type="match status" value="1"/>
</dbReference>
<dbReference type="InterPro" id="IPR000873">
    <property type="entry name" value="AMP-dep_synth/lig_dom"/>
</dbReference>
<protein>
    <submittedName>
        <fullName evidence="6">Acyl--CoA ligase</fullName>
    </submittedName>
</protein>
<dbReference type="SUPFAM" id="SSF56801">
    <property type="entry name" value="Acetyl-CoA synthetase-like"/>
    <property type="match status" value="1"/>
</dbReference>
<proteinExistence type="inferred from homology"/>
<sequence length="530" mass="55503">MPTASDAPVTPAPGTLGHLLAAACRARPDAVAVRCGDDVLTYGELRERVRATARHWQGLGLASNGTHGTVGLLMENTPECVVAFLAAAHLGVRLVPLEAGTTPSQLAGLLDTAGPLFVVGHEAGLRTLRGSTQQGPRDGVLVPVEEPDGDTPRGTGGEEPPTAASPDAPFLYQYTSGSTGHPKAAVHTQRNLVNGGDAYARAYDINEDDRVLAGVPLTHSFGMVAGLVTALRAGAQIVLLGRFTPARLLRALDIHACTVLVAAPMAYDLTTRAAVGPHTPNPPRSLRLCLSSGAALPPAVAQRARERLGLKIQQVYGCTEAGVIAAQRPEDDAGADRGVGRAMPGVRIRVVDERGHDVPSGEVGSLLVRTSAMFTHYVDHPEATRRAFRNGWYVTGDMARLGPKGHLHLVGRKDSFINVGGKKVNPLEVEQALLAHPDVVEAVVWGEETGDTGERVRATVVARAPLSADRLTAHCRARLLPHQVPLAVDFVASLPKSSLGKVRRAAVPAATRLVHPTDAGDGLTGGGRSS</sequence>
<name>A0ABS1NGR7_9ACTN</name>
<comment type="similarity">
    <text evidence="1">Belongs to the ATP-dependent AMP-binding enzyme family.</text>
</comment>
<gene>
    <name evidence="6" type="ORF">JK363_21520</name>
</gene>
<evidence type="ECO:0000256" key="3">
    <source>
        <dbReference type="SAM" id="MobiDB-lite"/>
    </source>
</evidence>
<dbReference type="InterPro" id="IPR045851">
    <property type="entry name" value="AMP-bd_C_sf"/>
</dbReference>
<keyword evidence="2 6" id="KW-0436">Ligase</keyword>
<dbReference type="Pfam" id="PF13193">
    <property type="entry name" value="AMP-binding_C"/>
    <property type="match status" value="1"/>
</dbReference>
<dbReference type="Pfam" id="PF00501">
    <property type="entry name" value="AMP-binding"/>
    <property type="match status" value="1"/>
</dbReference>
<dbReference type="PANTHER" id="PTHR43201:SF5">
    <property type="entry name" value="MEDIUM-CHAIN ACYL-COA LIGASE ACSF2, MITOCHONDRIAL"/>
    <property type="match status" value="1"/>
</dbReference>
<accession>A0ABS1NGR7</accession>
<dbReference type="PROSITE" id="PS00455">
    <property type="entry name" value="AMP_BINDING"/>
    <property type="match status" value="1"/>
</dbReference>
<dbReference type="EMBL" id="JAERRF010000012">
    <property type="protein sequence ID" value="MBL1099193.1"/>
    <property type="molecule type" value="Genomic_DNA"/>
</dbReference>
<evidence type="ECO:0000256" key="1">
    <source>
        <dbReference type="ARBA" id="ARBA00006432"/>
    </source>
</evidence>
<keyword evidence="7" id="KW-1185">Reference proteome</keyword>
<reference evidence="6 7" key="1">
    <citation type="submission" date="2021-01" db="EMBL/GenBank/DDBJ databases">
        <title>WGS of actinomycetes isolated from Thailand.</title>
        <authorList>
            <person name="Thawai C."/>
        </authorList>
    </citation>
    <scope>NUCLEOTIDE SEQUENCE [LARGE SCALE GENOMIC DNA]</scope>
    <source>
        <strain evidence="6 7">CA1R205</strain>
    </source>
</reference>
<dbReference type="RefSeq" id="WP_201876616.1">
    <property type="nucleotide sequence ID" value="NZ_JAERRF010000012.1"/>
</dbReference>
<feature type="domain" description="AMP-binding enzyme C-terminal" evidence="5">
    <location>
        <begin position="428"/>
        <end position="501"/>
    </location>
</feature>
<dbReference type="InterPro" id="IPR020845">
    <property type="entry name" value="AMP-binding_CS"/>
</dbReference>
<feature type="region of interest" description="Disordered" evidence="3">
    <location>
        <begin position="129"/>
        <end position="168"/>
    </location>
</feature>
<evidence type="ECO:0000313" key="6">
    <source>
        <dbReference type="EMBL" id="MBL1099193.1"/>
    </source>
</evidence>
<organism evidence="6 7">
    <name type="scientific">Streptomyces coffeae</name>
    <dbReference type="NCBI Taxonomy" id="621382"/>
    <lineage>
        <taxon>Bacteria</taxon>
        <taxon>Bacillati</taxon>
        <taxon>Actinomycetota</taxon>
        <taxon>Actinomycetes</taxon>
        <taxon>Kitasatosporales</taxon>
        <taxon>Streptomycetaceae</taxon>
        <taxon>Streptomyces</taxon>
    </lineage>
</organism>
<dbReference type="Gene3D" id="3.30.300.30">
    <property type="match status" value="1"/>
</dbReference>
<dbReference type="GO" id="GO:0016874">
    <property type="term" value="F:ligase activity"/>
    <property type="evidence" value="ECO:0007669"/>
    <property type="project" value="UniProtKB-KW"/>
</dbReference>
<evidence type="ECO:0000313" key="7">
    <source>
        <dbReference type="Proteomes" id="UP000634229"/>
    </source>
</evidence>
<feature type="domain" description="AMP-dependent synthetase/ligase" evidence="4">
    <location>
        <begin position="22"/>
        <end position="377"/>
    </location>
</feature>
<dbReference type="InterPro" id="IPR025110">
    <property type="entry name" value="AMP-bd_C"/>
</dbReference>
<dbReference type="PANTHER" id="PTHR43201">
    <property type="entry name" value="ACYL-COA SYNTHETASE"/>
    <property type="match status" value="1"/>
</dbReference>
<dbReference type="InterPro" id="IPR042099">
    <property type="entry name" value="ANL_N_sf"/>
</dbReference>
<evidence type="ECO:0000259" key="5">
    <source>
        <dbReference type="Pfam" id="PF13193"/>
    </source>
</evidence>